<name>A0A1L7XJV3_9HELO</name>
<protein>
    <submittedName>
        <fullName evidence="2">Uncharacterized protein</fullName>
    </submittedName>
</protein>
<evidence type="ECO:0000313" key="2">
    <source>
        <dbReference type="EMBL" id="CZR65237.1"/>
    </source>
</evidence>
<feature type="region of interest" description="Disordered" evidence="1">
    <location>
        <begin position="1"/>
        <end position="20"/>
    </location>
</feature>
<dbReference type="Proteomes" id="UP000184330">
    <property type="component" value="Unassembled WGS sequence"/>
</dbReference>
<reference evidence="2 3" key="1">
    <citation type="submission" date="2016-03" db="EMBL/GenBank/DDBJ databases">
        <authorList>
            <person name="Ploux O."/>
        </authorList>
    </citation>
    <scope>NUCLEOTIDE SEQUENCE [LARGE SCALE GENOMIC DNA]</scope>
    <source>
        <strain evidence="2 3">UAMH 11012</strain>
    </source>
</reference>
<evidence type="ECO:0000256" key="1">
    <source>
        <dbReference type="SAM" id="MobiDB-lite"/>
    </source>
</evidence>
<dbReference type="AlphaFoldDB" id="A0A1L7XJV3"/>
<sequence>MANLRRAPKEGLSASQGSKATSTASVSRLATAEWSLQLEGMEGFTLPQNVTIPVGTDSAGFPILLSSISQIEAHNQPHYAQYEDFGATGSALLGVTNEIFRSDFEELIEMTQAVKASRDQTRNAVQALFKVVGSKPRGRTLVKDLLELKCSKKVYRLVARIAKRSALISEVVLRLNNAIIDNLREVHPQGSGVFKNISPREAEKADAKAADSSELFLLESLSPKGMAEWTMGYTSCGLSHRGPLLEFPPFEDEAEERRTCEKRGSRGVSFRGDWRLLRRLSLA</sequence>
<proteinExistence type="predicted"/>
<evidence type="ECO:0000313" key="3">
    <source>
        <dbReference type="Proteomes" id="UP000184330"/>
    </source>
</evidence>
<keyword evidence="3" id="KW-1185">Reference proteome</keyword>
<dbReference type="EMBL" id="FJOG01000030">
    <property type="protein sequence ID" value="CZR65237.1"/>
    <property type="molecule type" value="Genomic_DNA"/>
</dbReference>
<organism evidence="2 3">
    <name type="scientific">Phialocephala subalpina</name>
    <dbReference type="NCBI Taxonomy" id="576137"/>
    <lineage>
        <taxon>Eukaryota</taxon>
        <taxon>Fungi</taxon>
        <taxon>Dikarya</taxon>
        <taxon>Ascomycota</taxon>
        <taxon>Pezizomycotina</taxon>
        <taxon>Leotiomycetes</taxon>
        <taxon>Helotiales</taxon>
        <taxon>Mollisiaceae</taxon>
        <taxon>Phialocephala</taxon>
        <taxon>Phialocephala fortinii species complex</taxon>
    </lineage>
</organism>
<accession>A0A1L7XJV3</accession>
<gene>
    <name evidence="2" type="ORF">PAC_15137</name>
</gene>